<dbReference type="Pfam" id="PF08243">
    <property type="entry name" value="SPT2"/>
    <property type="match status" value="1"/>
</dbReference>
<dbReference type="SMART" id="SM00784">
    <property type="entry name" value="SPT2"/>
    <property type="match status" value="1"/>
</dbReference>
<dbReference type="InterPro" id="IPR013256">
    <property type="entry name" value="Chromatin_SPT2"/>
</dbReference>
<feature type="region of interest" description="Disordered" evidence="3">
    <location>
        <begin position="1"/>
        <end position="49"/>
    </location>
</feature>
<dbReference type="STRING" id="425264.A0A3G2SA84"/>
<dbReference type="VEuPathDB" id="FungiDB:DNF11_3820"/>
<feature type="compositionally biased region" description="Basic and acidic residues" evidence="3">
    <location>
        <begin position="19"/>
        <end position="49"/>
    </location>
</feature>
<gene>
    <name evidence="4" type="ORF">DNF11_3820</name>
</gene>
<dbReference type="OrthoDB" id="6259853at2759"/>
<feature type="compositionally biased region" description="Basic and acidic residues" evidence="3">
    <location>
        <begin position="129"/>
        <end position="140"/>
    </location>
</feature>
<feature type="region of interest" description="Disordered" evidence="3">
    <location>
        <begin position="250"/>
        <end position="286"/>
    </location>
</feature>
<evidence type="ECO:0000256" key="1">
    <source>
        <dbReference type="ARBA" id="ARBA00006461"/>
    </source>
</evidence>
<evidence type="ECO:0000313" key="5">
    <source>
        <dbReference type="Proteomes" id="UP000269793"/>
    </source>
</evidence>
<keyword evidence="2" id="KW-0175">Coiled coil</keyword>
<dbReference type="AlphaFoldDB" id="A0A3G2SA84"/>
<proteinExistence type="inferred from homology"/>
<evidence type="ECO:0000256" key="2">
    <source>
        <dbReference type="ARBA" id="ARBA00023054"/>
    </source>
</evidence>
<evidence type="ECO:0000256" key="3">
    <source>
        <dbReference type="SAM" id="MobiDB-lite"/>
    </source>
</evidence>
<comment type="similarity">
    <text evidence="1">Belongs to the SPT2 family.</text>
</comment>
<name>A0A3G2SA84_MALR7</name>
<feature type="compositionally biased region" description="Basic and acidic residues" evidence="3">
    <location>
        <begin position="252"/>
        <end position="279"/>
    </location>
</feature>
<reference evidence="4 5" key="1">
    <citation type="submission" date="2018-10" db="EMBL/GenBank/DDBJ databases">
        <title>Complete genome sequence of Malassezia restricta CBS 7877.</title>
        <authorList>
            <person name="Morand S.C."/>
            <person name="Bertignac M."/>
            <person name="Iltis A."/>
            <person name="Kolder I."/>
            <person name="Pirovano W."/>
            <person name="Jourdain R."/>
            <person name="Clavaud C."/>
        </authorList>
    </citation>
    <scope>NUCLEOTIDE SEQUENCE [LARGE SCALE GENOMIC DNA]</scope>
    <source>
        <strain evidence="4 5">CBS 7877</strain>
    </source>
</reference>
<dbReference type="Proteomes" id="UP000269793">
    <property type="component" value="Chromosome VIII"/>
</dbReference>
<feature type="region of interest" description="Disordered" evidence="3">
    <location>
        <begin position="100"/>
        <end position="224"/>
    </location>
</feature>
<protein>
    <submittedName>
        <fullName evidence="4">SPT2 chromatin protein</fullName>
    </submittedName>
</protein>
<organism evidence="4 5">
    <name type="scientific">Malassezia restricta (strain ATCC 96810 / NBRC 103918 / CBS 7877)</name>
    <name type="common">Seborrheic dermatitis infection agent</name>
    <dbReference type="NCBI Taxonomy" id="425264"/>
    <lineage>
        <taxon>Eukaryota</taxon>
        <taxon>Fungi</taxon>
        <taxon>Dikarya</taxon>
        <taxon>Basidiomycota</taxon>
        <taxon>Ustilaginomycotina</taxon>
        <taxon>Malasseziomycetes</taxon>
        <taxon>Malasseziales</taxon>
        <taxon>Malasseziaceae</taxon>
        <taxon>Malassezia</taxon>
    </lineage>
</organism>
<feature type="compositionally biased region" description="Acidic residues" evidence="3">
    <location>
        <begin position="195"/>
        <end position="211"/>
    </location>
</feature>
<keyword evidence="5" id="KW-1185">Reference proteome</keyword>
<feature type="compositionally biased region" description="Basic and acidic residues" evidence="3">
    <location>
        <begin position="174"/>
        <end position="194"/>
    </location>
</feature>
<evidence type="ECO:0000313" key="4">
    <source>
        <dbReference type="EMBL" id="AYO44770.1"/>
    </source>
</evidence>
<feature type="compositionally biased region" description="Basic and acidic residues" evidence="3">
    <location>
        <begin position="1"/>
        <end position="10"/>
    </location>
</feature>
<accession>A0A3G2SA84</accession>
<dbReference type="EMBL" id="CP033155">
    <property type="protein sequence ID" value="AYO44770.1"/>
    <property type="molecule type" value="Genomic_DNA"/>
</dbReference>
<sequence>MGSSELKRAALEQSQKQRSQLDKALEERARKKRDDERVQSERANQRAEWMARERLRREKQRALDQERIEMQKDAQKRREAAARAAEKAAIEKAVGRTAKRAPALDKARSVAVQHRSQVRRPRETVTALTREEKRMKRMAKDMGVPFRPQKVRVRSDASEAAPSQVHTLAPRRQNAREEFIAQERRRKELRHQQREEEDEEEDEDSDEDDVEPGPSHASIRDQIWQLFGRNRQAYMARDIDSDDDMEAGADAVLREELRSSAFGRREDEREEQHLLEEKRRKQNALH</sequence>